<evidence type="ECO:0000313" key="2">
    <source>
        <dbReference type="Proteomes" id="UP000534186"/>
    </source>
</evidence>
<organism evidence="1 2">
    <name type="scientific">Tunturiibacter lichenicola</name>
    <dbReference type="NCBI Taxonomy" id="2051959"/>
    <lineage>
        <taxon>Bacteria</taxon>
        <taxon>Pseudomonadati</taxon>
        <taxon>Acidobacteriota</taxon>
        <taxon>Terriglobia</taxon>
        <taxon>Terriglobales</taxon>
        <taxon>Acidobacteriaceae</taxon>
        <taxon>Tunturiibacter</taxon>
    </lineage>
</organism>
<evidence type="ECO:0000313" key="1">
    <source>
        <dbReference type="EMBL" id="NYF54088.1"/>
    </source>
</evidence>
<dbReference type="Gene3D" id="1.20.120.330">
    <property type="entry name" value="Nucleotidyltransferases domain 2"/>
    <property type="match status" value="1"/>
</dbReference>
<dbReference type="AlphaFoldDB" id="A0A7Y9T4J9"/>
<comment type="caution">
    <text evidence="1">The sequence shown here is derived from an EMBL/GenBank/DDBJ whole genome shotgun (WGS) entry which is preliminary data.</text>
</comment>
<reference evidence="1 2" key="1">
    <citation type="submission" date="2020-07" db="EMBL/GenBank/DDBJ databases">
        <title>Genomic Encyclopedia of Type Strains, Phase IV (KMG-V): Genome sequencing to study the core and pangenomes of soil and plant-associated prokaryotes.</title>
        <authorList>
            <person name="Whitman W."/>
        </authorList>
    </citation>
    <scope>NUCLEOTIDE SEQUENCE [LARGE SCALE GENOMIC DNA]</scope>
    <source>
        <strain evidence="1 2">M8UP30</strain>
    </source>
</reference>
<dbReference type="EMBL" id="JACCCV010000003">
    <property type="protein sequence ID" value="NYF54088.1"/>
    <property type="molecule type" value="Genomic_DNA"/>
</dbReference>
<dbReference type="Proteomes" id="UP000534186">
    <property type="component" value="Unassembled WGS sequence"/>
</dbReference>
<accession>A0A7Y9T4J9</accession>
<protein>
    <submittedName>
        <fullName evidence="1">Uncharacterized protein</fullName>
    </submittedName>
</protein>
<sequence length="264" mass="29417">MSGSVVSRSGNYLLGLVPLGTQGKLFFETYTITSADQAVLHLAAREDSFKYAYNGLVSFLAGLAALDKRQAGWAITEMYYSAFYIARAALCAEPRVIFHVPKEAGNGHTQFELRIAAGEIASISKIPSTHKLVSARFRRHYPAFMASLEVDGSDPIEWLMEQREAWQYRAPRFSDPEFPDILKQFDLEKVGRLLSAYENDISGIYLADPEHALVAIPFRLVTWFINASPLATSGVFQPEDLTFLRKSCMLGGSKLTALSRYLES</sequence>
<name>A0A7Y9T4J9_9BACT</name>
<proteinExistence type="predicted"/>
<gene>
    <name evidence="1" type="ORF">HDF12_004510</name>
</gene>